<sequence length="108" mass="11847">MKIGWILIIVCMFVMLLGIGSGSAGAPTASQCKKERRVAINACKSVMYGRPPSSYCCQRARVSHVKCICPVITPKLVALIDVNRFVKLIRGCGRRLPRHFKCGSLTIP</sequence>
<protein>
    <submittedName>
        <fullName evidence="1">Uncharacterized protein</fullName>
    </submittedName>
</protein>
<dbReference type="EMBL" id="CM042057">
    <property type="protein sequence ID" value="KAI3691590.1"/>
    <property type="molecule type" value="Genomic_DNA"/>
</dbReference>
<name>A0ACB8Z2T7_ARCLA</name>
<reference evidence="1 2" key="2">
    <citation type="journal article" date="2022" name="Mol. Ecol. Resour.">
        <title>The genomes of chicory, endive, great burdock and yacon provide insights into Asteraceae paleo-polyploidization history and plant inulin production.</title>
        <authorList>
            <person name="Fan W."/>
            <person name="Wang S."/>
            <person name="Wang H."/>
            <person name="Wang A."/>
            <person name="Jiang F."/>
            <person name="Liu H."/>
            <person name="Zhao H."/>
            <person name="Xu D."/>
            <person name="Zhang Y."/>
        </authorList>
    </citation>
    <scope>NUCLEOTIDE SEQUENCE [LARGE SCALE GENOMIC DNA]</scope>
    <source>
        <strain evidence="2">cv. Niubang</strain>
    </source>
</reference>
<dbReference type="Proteomes" id="UP001055879">
    <property type="component" value="Linkage Group LG11"/>
</dbReference>
<accession>A0ACB8Z2T7</accession>
<evidence type="ECO:0000313" key="2">
    <source>
        <dbReference type="Proteomes" id="UP001055879"/>
    </source>
</evidence>
<comment type="caution">
    <text evidence="1">The sequence shown here is derived from an EMBL/GenBank/DDBJ whole genome shotgun (WGS) entry which is preliminary data.</text>
</comment>
<keyword evidence="2" id="KW-1185">Reference proteome</keyword>
<reference evidence="2" key="1">
    <citation type="journal article" date="2022" name="Mol. Ecol. Resour.">
        <title>The genomes of chicory, endive, great burdock and yacon provide insights into Asteraceae palaeo-polyploidization history and plant inulin production.</title>
        <authorList>
            <person name="Fan W."/>
            <person name="Wang S."/>
            <person name="Wang H."/>
            <person name="Wang A."/>
            <person name="Jiang F."/>
            <person name="Liu H."/>
            <person name="Zhao H."/>
            <person name="Xu D."/>
            <person name="Zhang Y."/>
        </authorList>
    </citation>
    <scope>NUCLEOTIDE SEQUENCE [LARGE SCALE GENOMIC DNA]</scope>
    <source>
        <strain evidence="2">cv. Niubang</strain>
    </source>
</reference>
<gene>
    <name evidence="1" type="ORF">L6452_31387</name>
</gene>
<organism evidence="1 2">
    <name type="scientific">Arctium lappa</name>
    <name type="common">Greater burdock</name>
    <name type="synonym">Lappa major</name>
    <dbReference type="NCBI Taxonomy" id="4217"/>
    <lineage>
        <taxon>Eukaryota</taxon>
        <taxon>Viridiplantae</taxon>
        <taxon>Streptophyta</taxon>
        <taxon>Embryophyta</taxon>
        <taxon>Tracheophyta</taxon>
        <taxon>Spermatophyta</taxon>
        <taxon>Magnoliopsida</taxon>
        <taxon>eudicotyledons</taxon>
        <taxon>Gunneridae</taxon>
        <taxon>Pentapetalae</taxon>
        <taxon>asterids</taxon>
        <taxon>campanulids</taxon>
        <taxon>Asterales</taxon>
        <taxon>Asteraceae</taxon>
        <taxon>Carduoideae</taxon>
        <taxon>Cardueae</taxon>
        <taxon>Arctiinae</taxon>
        <taxon>Arctium</taxon>
    </lineage>
</organism>
<proteinExistence type="predicted"/>
<evidence type="ECO:0000313" key="1">
    <source>
        <dbReference type="EMBL" id="KAI3691590.1"/>
    </source>
</evidence>